<evidence type="ECO:0000256" key="2">
    <source>
        <dbReference type="SAM" id="Phobius"/>
    </source>
</evidence>
<dbReference type="EMBL" id="JAEHOE010000021">
    <property type="protein sequence ID" value="KAG2496035.1"/>
    <property type="molecule type" value="Genomic_DNA"/>
</dbReference>
<reference evidence="3" key="1">
    <citation type="journal article" date="2020" name="bioRxiv">
        <title>Comparative genomics of Chlamydomonas.</title>
        <authorList>
            <person name="Craig R.J."/>
            <person name="Hasan A.R."/>
            <person name="Ness R.W."/>
            <person name="Keightley P.D."/>
        </authorList>
    </citation>
    <scope>NUCLEOTIDE SEQUENCE</scope>
    <source>
        <strain evidence="3">CCAP 11/70</strain>
    </source>
</reference>
<dbReference type="Proteomes" id="UP000612055">
    <property type="component" value="Unassembled WGS sequence"/>
</dbReference>
<feature type="region of interest" description="Disordered" evidence="1">
    <location>
        <begin position="60"/>
        <end position="86"/>
    </location>
</feature>
<accession>A0A835Y4N5</accession>
<feature type="compositionally biased region" description="Basic and acidic residues" evidence="1">
    <location>
        <begin position="77"/>
        <end position="86"/>
    </location>
</feature>
<protein>
    <submittedName>
        <fullName evidence="3">Uncharacterized protein</fullName>
    </submittedName>
</protein>
<keyword evidence="4" id="KW-1185">Reference proteome</keyword>
<proteinExistence type="predicted"/>
<keyword evidence="2" id="KW-1133">Transmembrane helix</keyword>
<dbReference type="OrthoDB" id="563066at2759"/>
<gene>
    <name evidence="3" type="ORF">HYH03_005957</name>
</gene>
<organism evidence="3 4">
    <name type="scientific">Edaphochlamys debaryana</name>
    <dbReference type="NCBI Taxonomy" id="47281"/>
    <lineage>
        <taxon>Eukaryota</taxon>
        <taxon>Viridiplantae</taxon>
        <taxon>Chlorophyta</taxon>
        <taxon>core chlorophytes</taxon>
        <taxon>Chlorophyceae</taxon>
        <taxon>CS clade</taxon>
        <taxon>Chlamydomonadales</taxon>
        <taxon>Chlamydomonadales incertae sedis</taxon>
        <taxon>Edaphochlamys</taxon>
    </lineage>
</organism>
<keyword evidence="2" id="KW-0472">Membrane</keyword>
<dbReference type="AlphaFoldDB" id="A0A835Y4N5"/>
<name>A0A835Y4N5_9CHLO</name>
<keyword evidence="2" id="KW-0812">Transmembrane</keyword>
<feature type="transmembrane region" description="Helical" evidence="2">
    <location>
        <begin position="244"/>
        <end position="265"/>
    </location>
</feature>
<comment type="caution">
    <text evidence="3">The sequence shown here is derived from an EMBL/GenBank/DDBJ whole genome shotgun (WGS) entry which is preliminary data.</text>
</comment>
<evidence type="ECO:0000313" key="3">
    <source>
        <dbReference type="EMBL" id="KAG2496035.1"/>
    </source>
</evidence>
<evidence type="ECO:0000256" key="1">
    <source>
        <dbReference type="SAM" id="MobiDB-lite"/>
    </source>
</evidence>
<evidence type="ECO:0000313" key="4">
    <source>
        <dbReference type="Proteomes" id="UP000612055"/>
    </source>
</evidence>
<sequence length="301" mass="32463">MKRVIVESRTQPVAGGIAKQVEKALDAQAEPGALVLPPPIHQSLFDSIVEIDSCRGLAFEPSSPETSSADPLGHVLRSKDPSKPHEKVVRGLERELNVTSLWLGLAWSFDGSGSTTTNFGDGSRKEPDACYDYFAPGRQHGILALVVEVAKSQSEADLERMLRKWTTPTTSGGGGAKLALGLKVVLRDGSTELRTQLYATPQGAQPPRRRGGVITLTQHALPGDPRNLVWLPLSHLMPGSSRALRAWVAAQIAAAGLLSGLCAFLRLPPWRAARWALARCAAPWAALPLDLWGVRHRCSRC</sequence>